<dbReference type="RefSeq" id="WP_111612599.1">
    <property type="nucleotide sequence ID" value="NZ_QLLK01000010.1"/>
</dbReference>
<dbReference type="EMBL" id="QLLK01000010">
    <property type="protein sequence ID" value="RAI86709.1"/>
    <property type="molecule type" value="Genomic_DNA"/>
</dbReference>
<keyword evidence="1" id="KW-0812">Transmembrane</keyword>
<reference evidence="2 3" key="1">
    <citation type="submission" date="2018-06" db="EMBL/GenBank/DDBJ databases">
        <title>Genomic Encyclopedia of Archaeal and Bacterial Type Strains, Phase II (KMG-II): from individual species to whole genera.</title>
        <authorList>
            <person name="Goeker M."/>
        </authorList>
    </citation>
    <scope>NUCLEOTIDE SEQUENCE [LARGE SCALE GENOMIC DNA]</scope>
    <source>
        <strain evidence="2 3">DSM 23446</strain>
    </source>
</reference>
<dbReference type="OrthoDB" id="825790at2"/>
<feature type="transmembrane region" description="Helical" evidence="1">
    <location>
        <begin position="6"/>
        <end position="30"/>
    </location>
</feature>
<keyword evidence="1" id="KW-1133">Transmembrane helix</keyword>
<keyword evidence="3" id="KW-1185">Reference proteome</keyword>
<gene>
    <name evidence="2" type="ORF">LV83_03265</name>
</gene>
<evidence type="ECO:0000313" key="2">
    <source>
        <dbReference type="EMBL" id="RAI86709.1"/>
    </source>
</evidence>
<comment type="caution">
    <text evidence="2">The sequence shown here is derived from an EMBL/GenBank/DDBJ whole genome shotgun (WGS) entry which is preliminary data.</text>
</comment>
<protein>
    <submittedName>
        <fullName evidence="2">Uncharacterized protein</fullName>
    </submittedName>
</protein>
<sequence length="135" mass="15269">MLENVSWGVFLKLLGIVLTCYYGVVVFRYFRSDISGFLLKGKRMGLLGNQGKNRAESKRSSIDKLYALLDEIDPELMANAETKAELIQLLRQKVRHYGLPDSNTARKILLNHLLLVAKAEQVDLGEEDLLALFNT</sequence>
<dbReference type="Proteomes" id="UP000249610">
    <property type="component" value="Unassembled WGS sequence"/>
</dbReference>
<accession>A0A327P322</accession>
<dbReference type="AlphaFoldDB" id="A0A327P322"/>
<keyword evidence="1" id="KW-0472">Membrane</keyword>
<organism evidence="2 3">
    <name type="scientific">Algoriphagus yeomjeoni</name>
    <dbReference type="NCBI Taxonomy" id="291403"/>
    <lineage>
        <taxon>Bacteria</taxon>
        <taxon>Pseudomonadati</taxon>
        <taxon>Bacteroidota</taxon>
        <taxon>Cytophagia</taxon>
        <taxon>Cytophagales</taxon>
        <taxon>Cyclobacteriaceae</taxon>
        <taxon>Algoriphagus</taxon>
    </lineage>
</organism>
<proteinExistence type="predicted"/>
<name>A0A327P322_9BACT</name>
<evidence type="ECO:0000313" key="3">
    <source>
        <dbReference type="Proteomes" id="UP000249610"/>
    </source>
</evidence>
<evidence type="ECO:0000256" key="1">
    <source>
        <dbReference type="SAM" id="Phobius"/>
    </source>
</evidence>